<dbReference type="AlphaFoldDB" id="A0A0K8PW83"/>
<dbReference type="InterPro" id="IPR013815">
    <property type="entry name" value="ATP_grasp_subdomain_1"/>
</dbReference>
<gene>
    <name evidence="4" type="ORF">SAZU_6841</name>
</gene>
<reference evidence="4" key="1">
    <citation type="journal article" date="2015" name="Genome Announc.">
        <title>Draft Genome Sequence of Thiostrepton-Producing Streptomyces azureus ATCC 14921.</title>
        <authorList>
            <person name="Sakihara K."/>
            <person name="Maeda J."/>
            <person name="Tashiro K."/>
            <person name="Fujino Y."/>
            <person name="Kuhara S."/>
            <person name="Ohshima T."/>
            <person name="Ogata S."/>
            <person name="Doi K."/>
        </authorList>
    </citation>
    <scope>NUCLEOTIDE SEQUENCE [LARGE SCALE GENOMIC DNA]</scope>
    <source>
        <strain evidence="4">ATCC14921</strain>
    </source>
</reference>
<dbReference type="GO" id="GO:0016301">
    <property type="term" value="F:kinase activity"/>
    <property type="evidence" value="ECO:0007669"/>
    <property type="project" value="InterPro"/>
</dbReference>
<dbReference type="SUPFAM" id="SSF52009">
    <property type="entry name" value="Phosphohistidine domain"/>
    <property type="match status" value="1"/>
</dbReference>
<evidence type="ECO:0000259" key="3">
    <source>
        <dbReference type="Pfam" id="PF01326"/>
    </source>
</evidence>
<dbReference type="PATRIC" id="fig|146537.3.peg.7193"/>
<dbReference type="Proteomes" id="UP000053859">
    <property type="component" value="Unassembled WGS sequence"/>
</dbReference>
<dbReference type="GO" id="GO:0005524">
    <property type="term" value="F:ATP binding"/>
    <property type="evidence" value="ECO:0007669"/>
    <property type="project" value="InterPro"/>
</dbReference>
<dbReference type="InterPro" id="IPR002192">
    <property type="entry name" value="PPDK_AMP/ATP-bd"/>
</dbReference>
<evidence type="ECO:0000313" key="4">
    <source>
        <dbReference type="EMBL" id="GAP51968.1"/>
    </source>
</evidence>
<protein>
    <submittedName>
        <fullName evidence="4">PEP-utilizing protein mobile region</fullName>
    </submittedName>
</protein>
<dbReference type="RefSeq" id="WP_059422813.1">
    <property type="nucleotide sequence ID" value="NZ_DF968392.1"/>
</dbReference>
<sequence>MAEGVVSLAEAADLPVERVGGKAKGLGRLVAAGFPVPPGFCLPVDVFTTTAGLEEGGENTGGSGLRDDAVAQVRACWEALPSPHGVAVRSSATNEDGVAGSAAGQYESVLGVRTFDELLAAVGRCQRSRHSVASEVYRGRLGLAEQAPAMAVVVQAMVAPEWAGVVFTAEAPVANDDHLVLVEAVEGLGDQLVDGTVEPNRAAFSRKEPHAPVFSTAFGEQMGGTDGSEGPLRSLVRTALAVERALGGPQDIEWALDDTGLHLLQARPITAAVPQPTQFGDWASEVPGARWARMSICDSWLSDPLSPLFATTLFPSLIDRWATNWGGPRRLRARSPLIPEPMHGTVNGFAYLRFDFPLSEHPLRTLRLTARWLAFHLSPVERRWRDDILPALQAGLEHARDTPLEDLTSAEVLRRIRAVEDLSARYWAVIGGLAWHWNTTEWLLGAVLARGGRRTAGLTPGSLLVGDDRLAHQADRALDRVAEAPLEDEEQLLQEYLRRFGHLVYSLDPAEPTAVDDPSMLRSVIADRRNSGEPSPPAPASGPGGVPALRLGRGPLGRLRRGVYRWANHWSGVRDEALHYFTLGWPFMRAGYLELGRRLALADLLDVDEDVFYLTGKELSGWVSTGAGDAQWRDLVRERRLRRQWQRRLDPPDVVPADARIMLFGSDITSLALFGTERGNDKGDGLSGSAVSPGSYTGRARVIHEVADADALESGEVLVVRQVTPAWAPLLTRAGAVVADVGGALSHGSVVAREYGIPAVMGVRTATSQIGTGDMVTVDGDAGTVRLLRSEP</sequence>
<feature type="region of interest" description="Disordered" evidence="1">
    <location>
        <begin position="528"/>
        <end position="549"/>
    </location>
</feature>
<dbReference type="Gene3D" id="3.30.1490.20">
    <property type="entry name" value="ATP-grasp fold, A domain"/>
    <property type="match status" value="2"/>
</dbReference>
<dbReference type="PANTHER" id="PTHR43615">
    <property type="entry name" value="PHOSPHOENOLPYRUVATE SYNTHASE-RELATED"/>
    <property type="match status" value="1"/>
</dbReference>
<organism evidence="4 5">
    <name type="scientific">Streptomyces azureus</name>
    <dbReference type="NCBI Taxonomy" id="146537"/>
    <lineage>
        <taxon>Bacteria</taxon>
        <taxon>Bacillati</taxon>
        <taxon>Actinomycetota</taxon>
        <taxon>Actinomycetes</taxon>
        <taxon>Kitasatosporales</taxon>
        <taxon>Streptomycetaceae</taxon>
        <taxon>Streptomyces</taxon>
    </lineage>
</organism>
<feature type="domain" description="PEP-utilising enzyme mobile" evidence="2">
    <location>
        <begin position="713"/>
        <end position="783"/>
    </location>
</feature>
<dbReference type="Gene3D" id="3.30.470.20">
    <property type="entry name" value="ATP-grasp fold, B domain"/>
    <property type="match status" value="2"/>
</dbReference>
<proteinExistence type="predicted"/>
<dbReference type="Pfam" id="PF00391">
    <property type="entry name" value="PEP-utilizers"/>
    <property type="match status" value="1"/>
</dbReference>
<evidence type="ECO:0000256" key="1">
    <source>
        <dbReference type="SAM" id="MobiDB-lite"/>
    </source>
</evidence>
<dbReference type="InterPro" id="IPR036637">
    <property type="entry name" value="Phosphohistidine_dom_sf"/>
</dbReference>
<dbReference type="SUPFAM" id="SSF56059">
    <property type="entry name" value="Glutathione synthetase ATP-binding domain-like"/>
    <property type="match status" value="1"/>
</dbReference>
<evidence type="ECO:0000259" key="2">
    <source>
        <dbReference type="Pfam" id="PF00391"/>
    </source>
</evidence>
<dbReference type="InterPro" id="IPR008279">
    <property type="entry name" value="PEP-util_enz_mobile_dom"/>
</dbReference>
<dbReference type="Gene3D" id="3.50.30.10">
    <property type="entry name" value="Phosphohistidine domain"/>
    <property type="match status" value="1"/>
</dbReference>
<accession>A0A0K8PW83</accession>
<dbReference type="Pfam" id="PF01326">
    <property type="entry name" value="PPDK_N"/>
    <property type="match status" value="1"/>
</dbReference>
<feature type="domain" description="Pyruvate phosphate dikinase AMP/ATP-binding" evidence="3">
    <location>
        <begin position="82"/>
        <end position="271"/>
    </location>
</feature>
<dbReference type="OrthoDB" id="9765468at2"/>
<dbReference type="EMBL" id="DF968392">
    <property type="protein sequence ID" value="GAP51968.1"/>
    <property type="molecule type" value="Genomic_DNA"/>
</dbReference>
<name>A0A0K8PW83_STRAJ</name>
<keyword evidence="5" id="KW-1185">Reference proteome</keyword>
<dbReference type="PANTHER" id="PTHR43615:SF1">
    <property type="entry name" value="PPDK_N DOMAIN-CONTAINING PROTEIN"/>
    <property type="match status" value="1"/>
</dbReference>
<evidence type="ECO:0000313" key="5">
    <source>
        <dbReference type="Proteomes" id="UP000053859"/>
    </source>
</evidence>
<dbReference type="InterPro" id="IPR051549">
    <property type="entry name" value="PEP_Utilizing_Enz"/>
</dbReference>